<sequence>MFHLLDRRFSEHEDRIKSLHANHEERMRSLRVSHEERIRSLHASHDERIRSLHANHEESIMANIRLAIASENEAIMVKIDLVMAKWIHYLTSLIPVLTMLSVRNNSRDVNTSKMVIMVVVVVPIVNNPKLWPSAISPQWVWVRVIWFCFSDALPFAVVSWPATRVNVERCVSVLRWGFGLRRSSVIATNGTLTANSVPVSLVEVKAILLIQVVYNEL</sequence>
<reference evidence="2" key="1">
    <citation type="submission" date="2013-01" db="EMBL/GenBank/DDBJ databases">
        <title>Draft Genome Sequence of a Mulberry Tree, Morus notabilis C.K. Schneid.</title>
        <authorList>
            <person name="He N."/>
            <person name="Zhao S."/>
        </authorList>
    </citation>
    <scope>NUCLEOTIDE SEQUENCE</scope>
</reference>
<organism evidence="1 2">
    <name type="scientific">Morus notabilis</name>
    <dbReference type="NCBI Taxonomy" id="981085"/>
    <lineage>
        <taxon>Eukaryota</taxon>
        <taxon>Viridiplantae</taxon>
        <taxon>Streptophyta</taxon>
        <taxon>Embryophyta</taxon>
        <taxon>Tracheophyta</taxon>
        <taxon>Spermatophyta</taxon>
        <taxon>Magnoliopsida</taxon>
        <taxon>eudicotyledons</taxon>
        <taxon>Gunneridae</taxon>
        <taxon>Pentapetalae</taxon>
        <taxon>rosids</taxon>
        <taxon>fabids</taxon>
        <taxon>Rosales</taxon>
        <taxon>Moraceae</taxon>
        <taxon>Moreae</taxon>
        <taxon>Morus</taxon>
    </lineage>
</organism>
<gene>
    <name evidence="1" type="ORF">L484_021944</name>
</gene>
<protein>
    <submittedName>
        <fullName evidence="1">Uncharacterized protein</fullName>
    </submittedName>
</protein>
<proteinExistence type="predicted"/>
<dbReference type="Proteomes" id="UP000030645">
    <property type="component" value="Unassembled WGS sequence"/>
</dbReference>
<dbReference type="EMBL" id="KE343820">
    <property type="protein sequence ID" value="EXB42352.1"/>
    <property type="molecule type" value="Genomic_DNA"/>
</dbReference>
<evidence type="ECO:0000313" key="1">
    <source>
        <dbReference type="EMBL" id="EXB42352.1"/>
    </source>
</evidence>
<name>W9R8Z2_9ROSA</name>
<keyword evidence="2" id="KW-1185">Reference proteome</keyword>
<accession>W9R8Z2</accession>
<evidence type="ECO:0000313" key="2">
    <source>
        <dbReference type="Proteomes" id="UP000030645"/>
    </source>
</evidence>
<dbReference type="AlphaFoldDB" id="W9R8Z2"/>